<proteinExistence type="predicted"/>
<name>A0A381T6L9_9ZZZZ</name>
<organism evidence="2">
    <name type="scientific">marine metagenome</name>
    <dbReference type="NCBI Taxonomy" id="408172"/>
    <lineage>
        <taxon>unclassified sequences</taxon>
        <taxon>metagenomes</taxon>
        <taxon>ecological metagenomes</taxon>
    </lineage>
</organism>
<evidence type="ECO:0000313" key="2">
    <source>
        <dbReference type="EMBL" id="SVA11832.1"/>
    </source>
</evidence>
<sequence length="139" mass="15235">MRGFGVPDGGPTFGEDAERDLKDRVVGMEDPWLVANHADLDERDDALSPRPYQTAFADVLLIETEKMSPVPVMGAEGSDGFGSFMSPDSVRRMLSNLPPKDIFGRPSKPLVIRLRIRAPEAPMVEQEIGTTSRRQGVPA</sequence>
<reference evidence="2" key="1">
    <citation type="submission" date="2018-05" db="EMBL/GenBank/DDBJ databases">
        <authorList>
            <person name="Lanie J.A."/>
            <person name="Ng W.-L."/>
            <person name="Kazmierczak K.M."/>
            <person name="Andrzejewski T.M."/>
            <person name="Davidsen T.M."/>
            <person name="Wayne K.J."/>
            <person name="Tettelin H."/>
            <person name="Glass J.I."/>
            <person name="Rusch D."/>
            <person name="Podicherti R."/>
            <person name="Tsui H.-C.T."/>
            <person name="Winkler M.E."/>
        </authorList>
    </citation>
    <scope>NUCLEOTIDE SEQUENCE</scope>
</reference>
<accession>A0A381T6L9</accession>
<evidence type="ECO:0000256" key="1">
    <source>
        <dbReference type="SAM" id="MobiDB-lite"/>
    </source>
</evidence>
<protein>
    <submittedName>
        <fullName evidence="2">Uncharacterized protein</fullName>
    </submittedName>
</protein>
<dbReference type="AlphaFoldDB" id="A0A381T6L9"/>
<gene>
    <name evidence="2" type="ORF">METZ01_LOCUS64686</name>
</gene>
<dbReference type="EMBL" id="UINC01004105">
    <property type="protein sequence ID" value="SVA11832.1"/>
    <property type="molecule type" value="Genomic_DNA"/>
</dbReference>
<feature type="region of interest" description="Disordered" evidence="1">
    <location>
        <begin position="1"/>
        <end position="20"/>
    </location>
</feature>
<feature type="compositionally biased region" description="Gly residues" evidence="1">
    <location>
        <begin position="1"/>
        <end position="12"/>
    </location>
</feature>